<dbReference type="InterPro" id="IPR001753">
    <property type="entry name" value="Enoyl-CoA_hydra/iso"/>
</dbReference>
<dbReference type="Proteomes" id="UP000612899">
    <property type="component" value="Unassembled WGS sequence"/>
</dbReference>
<proteinExistence type="predicted"/>
<evidence type="ECO:0000313" key="1">
    <source>
        <dbReference type="EMBL" id="GIH07646.1"/>
    </source>
</evidence>
<dbReference type="PANTHER" id="PTHR11941">
    <property type="entry name" value="ENOYL-COA HYDRATASE-RELATED"/>
    <property type="match status" value="1"/>
</dbReference>
<dbReference type="AlphaFoldDB" id="A0A8J3VJ21"/>
<accession>A0A8J3VJ21</accession>
<dbReference type="GO" id="GO:0006635">
    <property type="term" value="P:fatty acid beta-oxidation"/>
    <property type="evidence" value="ECO:0007669"/>
    <property type="project" value="TreeGrafter"/>
</dbReference>
<protein>
    <submittedName>
        <fullName evidence="1">Enoyl-CoA hydratase</fullName>
    </submittedName>
</protein>
<dbReference type="SUPFAM" id="SSF52096">
    <property type="entry name" value="ClpP/crotonase"/>
    <property type="match status" value="1"/>
</dbReference>
<reference evidence="1" key="1">
    <citation type="submission" date="2021-01" db="EMBL/GenBank/DDBJ databases">
        <title>Whole genome shotgun sequence of Rhizocola hellebori NBRC 109834.</title>
        <authorList>
            <person name="Komaki H."/>
            <person name="Tamura T."/>
        </authorList>
    </citation>
    <scope>NUCLEOTIDE SEQUENCE</scope>
    <source>
        <strain evidence="1">NBRC 109834</strain>
    </source>
</reference>
<dbReference type="CDD" id="cd06558">
    <property type="entry name" value="crotonase-like"/>
    <property type="match status" value="1"/>
</dbReference>
<comment type="caution">
    <text evidence="1">The sequence shown here is derived from an EMBL/GenBank/DDBJ whole genome shotgun (WGS) entry which is preliminary data.</text>
</comment>
<dbReference type="EMBL" id="BONY01000038">
    <property type="protein sequence ID" value="GIH07646.1"/>
    <property type="molecule type" value="Genomic_DNA"/>
</dbReference>
<organism evidence="1 2">
    <name type="scientific">Rhizocola hellebori</name>
    <dbReference type="NCBI Taxonomy" id="1392758"/>
    <lineage>
        <taxon>Bacteria</taxon>
        <taxon>Bacillati</taxon>
        <taxon>Actinomycetota</taxon>
        <taxon>Actinomycetes</taxon>
        <taxon>Micromonosporales</taxon>
        <taxon>Micromonosporaceae</taxon>
        <taxon>Rhizocola</taxon>
    </lineage>
</organism>
<dbReference type="GO" id="GO:0003824">
    <property type="term" value="F:catalytic activity"/>
    <property type="evidence" value="ECO:0007669"/>
    <property type="project" value="UniProtKB-ARBA"/>
</dbReference>
<sequence length="245" mass="26073">MKLEDVEGVTVVRMAHGKVNALDLELCQAITATFRDLATEAHRGIVLTGDGSAFSAGVDLWRIVEGGPDYVDAFIPALVDAFTSVLTCEKPVVAAVNGHAIAGGCVLTSCCDHRIMTTGRGGIGIPELVVGVPFPAAAFGIMAHAVGPQRARQMALSGKVYSPAEALELGVVDELAEPETVLSYAVSHAARLATTIPQDTFRLHKAHVRGLTPAPDYDAEVTRIWRERAADGWIADYMARATKRR</sequence>
<dbReference type="PANTHER" id="PTHR11941:SF54">
    <property type="entry name" value="ENOYL-COA HYDRATASE, MITOCHONDRIAL"/>
    <property type="match status" value="1"/>
</dbReference>
<gene>
    <name evidence="1" type="primary">paaG_9</name>
    <name evidence="1" type="ORF">Rhe02_57130</name>
</gene>
<keyword evidence="2" id="KW-1185">Reference proteome</keyword>
<name>A0A8J3VJ21_9ACTN</name>
<evidence type="ECO:0000313" key="2">
    <source>
        <dbReference type="Proteomes" id="UP000612899"/>
    </source>
</evidence>
<dbReference type="InterPro" id="IPR029045">
    <property type="entry name" value="ClpP/crotonase-like_dom_sf"/>
</dbReference>
<dbReference type="Pfam" id="PF00378">
    <property type="entry name" value="ECH_1"/>
    <property type="match status" value="1"/>
</dbReference>
<dbReference type="Gene3D" id="3.90.226.10">
    <property type="entry name" value="2-enoyl-CoA Hydratase, Chain A, domain 1"/>
    <property type="match status" value="1"/>
</dbReference>